<dbReference type="FunFam" id="3.60.130.10:FF:000011">
    <property type="entry name" value="Taurine catabolism dioxygenase TauD"/>
    <property type="match status" value="1"/>
</dbReference>
<dbReference type="Gene3D" id="3.60.130.10">
    <property type="entry name" value="Clavaminate synthase-like"/>
    <property type="match status" value="1"/>
</dbReference>
<sequence>MVMIDLDYKRLRRRGTINTEIYSIFVSRSILQPYHPNMTILCPGTPPDIGYMPDHEKYLARGKRRQATEHLDKHVPEGFPSKLTGSLVWDPDNLAKTYNWNYHLTPEDIDEINKALQQFKASNKPMGELSVETFPLPNFHATLRDISSEVHNGHGFKVIRGLPVDDYTREENVIIYTGLSSHVAPIRGRQDSKWQGKPADVLIAHVKDLSQGCNSKDIPGPVVTADKQVFHTDAGDVIALFCLSEGHSGGESYLASTGHVYNVLAATRPDLIRTLSEPWPFDDFAPNGDVYKLRPLLYYQPATKADPERLIIQYSRRNLTGYMDCKRSVNIPSLTEAQAEALDAVHFTAEEHAISLDFHKGDIQFANNLSILHARGAFIDTPDKQRHLLRLWLRDPEYEWAKAKDLQERFDRVYAGVTIESSVFPLEATIRSSNVAT</sequence>
<name>A0A1V6SNT9_9EURO</name>
<dbReference type="Proteomes" id="UP000191285">
    <property type="component" value="Unassembled WGS sequence"/>
</dbReference>
<dbReference type="STRING" id="303698.A0A1V6SNT9"/>
<protein>
    <recommendedName>
        <fullName evidence="2">TauD/TfdA-like domain-containing protein</fullName>
    </recommendedName>
</protein>
<gene>
    <name evidence="3" type="ORF">PENSTE_c029G03989</name>
</gene>
<comment type="caution">
    <text evidence="3">The sequence shown here is derived from an EMBL/GenBank/DDBJ whole genome shotgun (WGS) entry which is preliminary data.</text>
</comment>
<dbReference type="GO" id="GO:0016491">
    <property type="term" value="F:oxidoreductase activity"/>
    <property type="evidence" value="ECO:0007669"/>
    <property type="project" value="UniProtKB-KW"/>
</dbReference>
<evidence type="ECO:0000259" key="2">
    <source>
        <dbReference type="Pfam" id="PF02668"/>
    </source>
</evidence>
<dbReference type="EMBL" id="MLKD01000029">
    <property type="protein sequence ID" value="OQE15243.1"/>
    <property type="molecule type" value="Genomic_DNA"/>
</dbReference>
<dbReference type="InterPro" id="IPR050411">
    <property type="entry name" value="AlphaKG_dependent_hydroxylases"/>
</dbReference>
<evidence type="ECO:0000256" key="1">
    <source>
        <dbReference type="ARBA" id="ARBA00023002"/>
    </source>
</evidence>
<proteinExistence type="predicted"/>
<dbReference type="PANTHER" id="PTHR10696">
    <property type="entry name" value="GAMMA-BUTYROBETAINE HYDROXYLASE-RELATED"/>
    <property type="match status" value="1"/>
</dbReference>
<keyword evidence="1" id="KW-0560">Oxidoreductase</keyword>
<dbReference type="PANTHER" id="PTHR10696:SF54">
    <property type="entry name" value="FAMILY OXIDOREDUCTASE, PUTATIVE (AFU_ORTHOLOGUE AFUA_4G13850)-RELATED"/>
    <property type="match status" value="1"/>
</dbReference>
<reference evidence="4" key="1">
    <citation type="journal article" date="2017" name="Nat. Microbiol.">
        <title>Global analysis of biosynthetic gene clusters reveals vast potential of secondary metabolite production in Penicillium species.</title>
        <authorList>
            <person name="Nielsen J.C."/>
            <person name="Grijseels S."/>
            <person name="Prigent S."/>
            <person name="Ji B."/>
            <person name="Dainat J."/>
            <person name="Nielsen K.F."/>
            <person name="Frisvad J.C."/>
            <person name="Workman M."/>
            <person name="Nielsen J."/>
        </authorList>
    </citation>
    <scope>NUCLEOTIDE SEQUENCE [LARGE SCALE GENOMIC DNA]</scope>
    <source>
        <strain evidence="4">IBT 24891</strain>
    </source>
</reference>
<dbReference type="Pfam" id="PF02668">
    <property type="entry name" value="TauD"/>
    <property type="match status" value="1"/>
</dbReference>
<dbReference type="InterPro" id="IPR042098">
    <property type="entry name" value="TauD-like_sf"/>
</dbReference>
<accession>A0A1V6SNT9</accession>
<dbReference type="AlphaFoldDB" id="A0A1V6SNT9"/>
<dbReference type="SUPFAM" id="SSF51197">
    <property type="entry name" value="Clavaminate synthase-like"/>
    <property type="match status" value="1"/>
</dbReference>
<feature type="domain" description="TauD/TfdA-like" evidence="2">
    <location>
        <begin position="124"/>
        <end position="392"/>
    </location>
</feature>
<organism evidence="3 4">
    <name type="scientific">Penicillium steckii</name>
    <dbReference type="NCBI Taxonomy" id="303698"/>
    <lineage>
        <taxon>Eukaryota</taxon>
        <taxon>Fungi</taxon>
        <taxon>Dikarya</taxon>
        <taxon>Ascomycota</taxon>
        <taxon>Pezizomycotina</taxon>
        <taxon>Eurotiomycetes</taxon>
        <taxon>Eurotiomycetidae</taxon>
        <taxon>Eurotiales</taxon>
        <taxon>Aspergillaceae</taxon>
        <taxon>Penicillium</taxon>
    </lineage>
</organism>
<dbReference type="InterPro" id="IPR003819">
    <property type="entry name" value="TauD/TfdA-like"/>
</dbReference>
<evidence type="ECO:0000313" key="4">
    <source>
        <dbReference type="Proteomes" id="UP000191285"/>
    </source>
</evidence>
<evidence type="ECO:0000313" key="3">
    <source>
        <dbReference type="EMBL" id="OQE15243.1"/>
    </source>
</evidence>
<dbReference type="OrthoDB" id="272271at2759"/>
<keyword evidence="4" id="KW-1185">Reference proteome</keyword>